<dbReference type="Proteomes" id="UP001500416">
    <property type="component" value="Unassembled WGS sequence"/>
</dbReference>
<reference evidence="7 8" key="1">
    <citation type="journal article" date="2019" name="Int. J. Syst. Evol. Microbiol.">
        <title>The Global Catalogue of Microorganisms (GCM) 10K type strain sequencing project: providing services to taxonomists for standard genome sequencing and annotation.</title>
        <authorList>
            <consortium name="The Broad Institute Genomics Platform"/>
            <consortium name="The Broad Institute Genome Sequencing Center for Infectious Disease"/>
            <person name="Wu L."/>
            <person name="Ma J."/>
        </authorList>
    </citation>
    <scope>NUCLEOTIDE SEQUENCE [LARGE SCALE GENOMIC DNA]</scope>
    <source>
        <strain evidence="7 8">JCM 3380</strain>
    </source>
</reference>
<dbReference type="PANTHER" id="PTHR37422:SF23">
    <property type="entry name" value="TEICHURONIC ACID BIOSYNTHESIS PROTEIN TUAE"/>
    <property type="match status" value="1"/>
</dbReference>
<keyword evidence="2 5" id="KW-0812">Transmembrane</keyword>
<feature type="transmembrane region" description="Helical" evidence="5">
    <location>
        <begin position="404"/>
        <end position="423"/>
    </location>
</feature>
<feature type="transmembrane region" description="Helical" evidence="5">
    <location>
        <begin position="248"/>
        <end position="265"/>
    </location>
</feature>
<feature type="transmembrane region" description="Helical" evidence="5">
    <location>
        <begin position="157"/>
        <end position="175"/>
    </location>
</feature>
<evidence type="ECO:0000256" key="4">
    <source>
        <dbReference type="ARBA" id="ARBA00023136"/>
    </source>
</evidence>
<comment type="caution">
    <text evidence="7">The sequence shown here is derived from an EMBL/GenBank/DDBJ whole genome shotgun (WGS) entry which is preliminary data.</text>
</comment>
<name>A0ABN0U6R6_9PSEU</name>
<evidence type="ECO:0000313" key="8">
    <source>
        <dbReference type="Proteomes" id="UP001500416"/>
    </source>
</evidence>
<dbReference type="EMBL" id="BAAABU010000010">
    <property type="protein sequence ID" value="GAA0240595.1"/>
    <property type="molecule type" value="Genomic_DNA"/>
</dbReference>
<evidence type="ECO:0000256" key="2">
    <source>
        <dbReference type="ARBA" id="ARBA00022692"/>
    </source>
</evidence>
<feature type="transmembrane region" description="Helical" evidence="5">
    <location>
        <begin position="35"/>
        <end position="53"/>
    </location>
</feature>
<feature type="transmembrane region" description="Helical" evidence="5">
    <location>
        <begin position="355"/>
        <end position="375"/>
    </location>
</feature>
<evidence type="ECO:0000256" key="3">
    <source>
        <dbReference type="ARBA" id="ARBA00022989"/>
    </source>
</evidence>
<dbReference type="InterPro" id="IPR007016">
    <property type="entry name" value="O-antigen_ligase-rel_domated"/>
</dbReference>
<gene>
    <name evidence="7" type="ORF">GCM10010492_44690</name>
</gene>
<dbReference type="Pfam" id="PF04932">
    <property type="entry name" value="Wzy_C"/>
    <property type="match status" value="1"/>
</dbReference>
<dbReference type="RefSeq" id="WP_343935796.1">
    <property type="nucleotide sequence ID" value="NZ_BAAABU010000010.1"/>
</dbReference>
<proteinExistence type="predicted"/>
<evidence type="ECO:0000259" key="6">
    <source>
        <dbReference type="Pfam" id="PF04932"/>
    </source>
</evidence>
<feature type="transmembrane region" description="Helical" evidence="5">
    <location>
        <begin position="60"/>
        <end position="79"/>
    </location>
</feature>
<dbReference type="InterPro" id="IPR051533">
    <property type="entry name" value="WaaL-like"/>
</dbReference>
<protein>
    <recommendedName>
        <fullName evidence="6">O-antigen ligase-related domain-containing protein</fullName>
    </recommendedName>
</protein>
<keyword evidence="3 5" id="KW-1133">Transmembrane helix</keyword>
<sequence length="433" mass="43148">MGGVRARGEVALAPPVLLLLGAVAAAVVAQGGYYLPGRVLSGVLAGAALLLAVTTDRNSLRGPVVLACGALASWALVRGGLAGDLVAGLPVVAAVGCLVAGVVVVRQAPERARESCGDVLVWVGVAVGVTGWAAVVWRVPSWSVVADGLARGSSTLTYPNAAAALLAALAVFAVVGGKKAPLVCLLLVGLGATLSRAGVIALGVALVVACVVAGPRKVLGNLAAPAVGALVALAALAPSFPVARPAQVLLAVAGLVVGVSGAHLLERTGGRVRVAVLAVACVAAGVFGAPRLETLLAGRLTLASPDREGALDAALRLAAAHPVIGVGPGRGWFVWTRADGDARVMRYVHNEYLQVLVELGAIGLGLVACLLVAVVLTVRRRAAGPWAGAVAALAALVVHSGFDFLWHLPVVLLTAGLLVGLAAPPHPPEKENT</sequence>
<feature type="transmembrane region" description="Helical" evidence="5">
    <location>
        <begin position="117"/>
        <end position="137"/>
    </location>
</feature>
<feature type="transmembrane region" description="Helical" evidence="5">
    <location>
        <begin position="218"/>
        <end position="236"/>
    </location>
</feature>
<accession>A0ABN0U6R6</accession>
<comment type="subcellular location">
    <subcellularLocation>
        <location evidence="1">Membrane</location>
        <topology evidence="1">Multi-pass membrane protein</topology>
    </subcellularLocation>
</comment>
<evidence type="ECO:0000313" key="7">
    <source>
        <dbReference type="EMBL" id="GAA0240595.1"/>
    </source>
</evidence>
<organism evidence="7 8">
    <name type="scientific">Saccharothrix mutabilis subsp. mutabilis</name>
    <dbReference type="NCBI Taxonomy" id="66855"/>
    <lineage>
        <taxon>Bacteria</taxon>
        <taxon>Bacillati</taxon>
        <taxon>Actinomycetota</taxon>
        <taxon>Actinomycetes</taxon>
        <taxon>Pseudonocardiales</taxon>
        <taxon>Pseudonocardiaceae</taxon>
        <taxon>Saccharothrix</taxon>
    </lineage>
</organism>
<feature type="domain" description="O-antigen ligase-related" evidence="6">
    <location>
        <begin position="183"/>
        <end position="367"/>
    </location>
</feature>
<evidence type="ECO:0000256" key="1">
    <source>
        <dbReference type="ARBA" id="ARBA00004141"/>
    </source>
</evidence>
<keyword evidence="8" id="KW-1185">Reference proteome</keyword>
<feature type="transmembrane region" description="Helical" evidence="5">
    <location>
        <begin position="85"/>
        <end position="105"/>
    </location>
</feature>
<dbReference type="PANTHER" id="PTHR37422">
    <property type="entry name" value="TEICHURONIC ACID BIOSYNTHESIS PROTEIN TUAE"/>
    <property type="match status" value="1"/>
</dbReference>
<evidence type="ECO:0000256" key="5">
    <source>
        <dbReference type="SAM" id="Phobius"/>
    </source>
</evidence>
<feature type="transmembrane region" description="Helical" evidence="5">
    <location>
        <begin position="271"/>
        <end position="292"/>
    </location>
</feature>
<feature type="transmembrane region" description="Helical" evidence="5">
    <location>
        <begin position="382"/>
        <end position="398"/>
    </location>
</feature>
<keyword evidence="4 5" id="KW-0472">Membrane</keyword>
<feature type="transmembrane region" description="Helical" evidence="5">
    <location>
        <begin position="182"/>
        <end position="212"/>
    </location>
</feature>